<organism evidence="1 2">
    <name type="scientific">Candidatus Sulfurimonas marisnigri</name>
    <dbReference type="NCBI Taxonomy" id="2740405"/>
    <lineage>
        <taxon>Bacteria</taxon>
        <taxon>Pseudomonadati</taxon>
        <taxon>Campylobacterota</taxon>
        <taxon>Epsilonproteobacteria</taxon>
        <taxon>Campylobacterales</taxon>
        <taxon>Sulfurimonadaceae</taxon>
        <taxon>Sulfurimonas</taxon>
    </lineage>
</organism>
<name>A0A7S7M039_9BACT</name>
<dbReference type="KEGG" id="smas:HUE87_11265"/>
<keyword evidence="2" id="KW-1185">Reference proteome</keyword>
<dbReference type="AlphaFoldDB" id="A0A7S7M039"/>
<evidence type="ECO:0000313" key="2">
    <source>
        <dbReference type="Proteomes" id="UP000593836"/>
    </source>
</evidence>
<gene>
    <name evidence="1" type="ORF">HUE87_11265</name>
</gene>
<evidence type="ECO:0008006" key="3">
    <source>
        <dbReference type="Google" id="ProtNLM"/>
    </source>
</evidence>
<dbReference type="RefSeq" id="WP_194366485.1">
    <property type="nucleotide sequence ID" value="NZ_CP054493.1"/>
</dbReference>
<dbReference type="EMBL" id="CP054493">
    <property type="protein sequence ID" value="QOY54440.1"/>
    <property type="molecule type" value="Genomic_DNA"/>
</dbReference>
<sequence length="154" mass="18704">MTKYFIFYIFFSLTIFASEVDNKPFRELVVSYNHGVLLAAKKKKFDHLQEYLTQEIYFKTWIWLESYQDNYLFMDALLLGIKFGEFNQDGITATLDTHEKWKYRYIDIFRKKVSSEPVKTDYDMRYFFIQLEDGTWKINHIKIIKEVNTPIEDK</sequence>
<proteinExistence type="predicted"/>
<dbReference type="Proteomes" id="UP000593836">
    <property type="component" value="Chromosome"/>
</dbReference>
<reference evidence="1 2" key="1">
    <citation type="submission" date="2020-05" db="EMBL/GenBank/DDBJ databases">
        <title>Sulfurimonas marisnigri, sp. nov., and Sulfurimonas baltica, sp. nov., manganese oxide reducing chemolithoautotrophs of the class Epsilonproteobacteria isolated from the pelagic redoxclines of the Black and Baltic Seas and emended description of the genus Sulfurimonas.</title>
        <authorList>
            <person name="Henkel J.V."/>
            <person name="Laudan C."/>
            <person name="Werner J."/>
            <person name="Neu T."/>
            <person name="Plewe S."/>
            <person name="Sproer C."/>
            <person name="Bunk B."/>
            <person name="Schulz-Vogt H.N."/>
        </authorList>
    </citation>
    <scope>NUCLEOTIDE SEQUENCE [LARGE SCALE GENOMIC DNA]</scope>
    <source>
        <strain evidence="1 2">SoZ1</strain>
    </source>
</reference>
<accession>A0A7S7M039</accession>
<protein>
    <recommendedName>
        <fullName evidence="3">DUF3828 domain-containing protein</fullName>
    </recommendedName>
</protein>
<evidence type="ECO:0000313" key="1">
    <source>
        <dbReference type="EMBL" id="QOY54440.1"/>
    </source>
</evidence>